<reference evidence="2 3" key="1">
    <citation type="submission" date="2020-02" db="EMBL/GenBank/DDBJ databases">
        <title>Draft genome sequence of Lactococcus sp. Hs30E4-3.</title>
        <authorList>
            <person name="Noda S."/>
            <person name="Yuki M."/>
            <person name="Ohkuma M."/>
        </authorList>
    </citation>
    <scope>NUCLEOTIDE SEQUENCE [LARGE SCALE GENOMIC DNA]</scope>
    <source>
        <strain evidence="2 3">Hs30E4-3</strain>
    </source>
</reference>
<dbReference type="SUPFAM" id="SSF54106">
    <property type="entry name" value="LysM domain"/>
    <property type="match status" value="1"/>
</dbReference>
<comment type="caution">
    <text evidence="2">The sequence shown here is derived from an EMBL/GenBank/DDBJ whole genome shotgun (WGS) entry which is preliminary data.</text>
</comment>
<dbReference type="InterPro" id="IPR018392">
    <property type="entry name" value="LysM"/>
</dbReference>
<dbReference type="Proteomes" id="UP000480303">
    <property type="component" value="Unassembled WGS sequence"/>
</dbReference>
<dbReference type="EMBL" id="BLLI01000032">
    <property type="protein sequence ID" value="GFH42630.1"/>
    <property type="molecule type" value="Genomic_DNA"/>
</dbReference>
<dbReference type="InterPro" id="IPR023346">
    <property type="entry name" value="Lysozyme-like_dom_sf"/>
</dbReference>
<dbReference type="InterPro" id="IPR036779">
    <property type="entry name" value="LysM_dom_sf"/>
</dbReference>
<dbReference type="Gene3D" id="3.10.350.10">
    <property type="entry name" value="LysM domain"/>
    <property type="match status" value="1"/>
</dbReference>
<dbReference type="SUPFAM" id="SSF53955">
    <property type="entry name" value="Lysozyme-like"/>
    <property type="match status" value="1"/>
</dbReference>
<dbReference type="SMART" id="SM00257">
    <property type="entry name" value="LysM"/>
    <property type="match status" value="1"/>
</dbReference>
<accession>A0A6A0BB35</accession>
<dbReference type="CDD" id="cd00118">
    <property type="entry name" value="LysM"/>
    <property type="match status" value="1"/>
</dbReference>
<dbReference type="Pfam" id="PF01476">
    <property type="entry name" value="LysM"/>
    <property type="match status" value="1"/>
</dbReference>
<evidence type="ECO:0000259" key="1">
    <source>
        <dbReference type="PROSITE" id="PS51782"/>
    </source>
</evidence>
<sequence>MAGIVFVISAFLGNDDQLEADTQKKVAKPIKTESVTVNKIISSETPSSTVKIAEPVEKVQSEIESEEKDEVIYTVKEGDSLGLIAENHQVTILSIRQQNDLEVDEEIQPGQVLVFLRSYIVSDEDETEAIQESNGEISVDNGNKVAPGGLGEDERLYVLTQLQNLTGVDAREWDYIISRESGWIATIKNSSGGAYGLFQLLPTYPGYDGDIDAQIEGALYLFNYGGMSHWAL</sequence>
<proteinExistence type="predicted"/>
<dbReference type="Gene3D" id="1.10.530.10">
    <property type="match status" value="1"/>
</dbReference>
<name>A0A6A0BB35_9LACT</name>
<dbReference type="AlphaFoldDB" id="A0A6A0BB35"/>
<evidence type="ECO:0000313" key="2">
    <source>
        <dbReference type="EMBL" id="GFH42630.1"/>
    </source>
</evidence>
<protein>
    <recommendedName>
        <fullName evidence="1">LysM domain-containing protein</fullName>
    </recommendedName>
</protein>
<keyword evidence="3" id="KW-1185">Reference proteome</keyword>
<evidence type="ECO:0000313" key="3">
    <source>
        <dbReference type="Proteomes" id="UP000480303"/>
    </source>
</evidence>
<gene>
    <name evidence="2" type="ORF">Hs30E_11810</name>
</gene>
<feature type="domain" description="LysM" evidence="1">
    <location>
        <begin position="71"/>
        <end position="115"/>
    </location>
</feature>
<organism evidence="2 3">
    <name type="scientific">Pseudolactococcus hodotermopsidis</name>
    <dbReference type="NCBI Taxonomy" id="2709157"/>
    <lineage>
        <taxon>Bacteria</taxon>
        <taxon>Bacillati</taxon>
        <taxon>Bacillota</taxon>
        <taxon>Bacilli</taxon>
        <taxon>Lactobacillales</taxon>
        <taxon>Streptococcaceae</taxon>
        <taxon>Pseudolactococcus</taxon>
    </lineage>
</organism>
<dbReference type="PROSITE" id="PS51782">
    <property type="entry name" value="LYSM"/>
    <property type="match status" value="1"/>
</dbReference>